<dbReference type="PANTHER" id="PTHR48081:SF5">
    <property type="entry name" value="ALPHA_BETA HYDROLASE FOLD-3 DOMAIN-CONTAINING PROTEIN"/>
    <property type="match status" value="1"/>
</dbReference>
<dbReference type="OrthoDB" id="1662883at2759"/>
<evidence type="ECO:0000313" key="6">
    <source>
        <dbReference type="EMBL" id="RSH89031.1"/>
    </source>
</evidence>
<sequence length="1082" mass="118552">MPDFLTPQALAAAGPLVIETLFKHFISHKALMKDSKARGDDLMYDEGESGGLQKVTPLADRKRADEISLRANEDIPGDINKRFGLVRTPAPPWVALHRVIIPQSTLVPAAEYLVEALGGPEMAYKVAGGSKWWQVRAGPGVEAEWIVMKKDWKEYTKAQEEKKRSQVDLRDTAEEHDGVRYKAREESGDGLVGEDGGVGENGAFRQEMDELRCMLYIHGGAYYWGSINTHRYTIWRYARKMHGRCFAVNYRKAPQYPFPCGIQDCLAAYLYLINPPPGAKHHPVHPRNIVIAGDSAGGGLVLALLQILRDTPGLELPAGAVLISPWSDLTHSFPSILQNTATDIVPPYSFIHKPSSLWPPPPPALTEEIQSRVRSRVKEAVARLKEDPQRVHEAEQRVSNLRQQESSLPAVGEPTVVPEELRSSDPDGHGALFGRHKSRDSLHPVTARDDTEAHPEPKGEPRAHPSRANPAEIFDKLVAPDQAVAAGGARLPTTLAQCDIPLELAVEEKKVVIDTQIQLYATNAQLCHPLVSPVLGYLGGLPPLFICAGDNEVLRDEIIFLAHKAAHPDQSPIRDDVRKLLPSLQGIEERHGPTNVHLQVYDGTGHDLPLFSMTRPARGVFRAIASFARYCTPNAPGSLNISRLQLDDSAFAQLGSARSSPWISRRGSPASSGANTPRIPGTPVEPQSHRPLLAEGLTAMPHGSVFVHSPKGSESSSDPAHPARLADSQQDSTEAQTGRLPPLLVEAKSTTSSVKRSGESSSLSRVTFSAESPVELKPTDTEGSGDGENGLGGSKMPTGDDAGPRFGNDPADLDSRAAPGTAGYSGIYRGRNPFKDHMIRERVGTDGTCRPLEPPEELGAMTMPTDEIGMIKEGPAMRYLNGQALWDHKFSHARKQVAKRREKNLKNARNKDARKIVRMWQSRVKKHREDKERRKEMRDEEKTEARQLALMADRMDTSHGSPVHGLSIWVALASFFSSSSDRNRAHEALRTAHEAHKAEKAGKAGKAAHEAQLQEKQPGSDRVGKDLRTGRDRVGNGGDLNAAVMPGQGKSQKHGTWRSVRKRLGIGRTASDKDDDDVRHKE</sequence>
<feature type="compositionally biased region" description="Polar residues" evidence="4">
    <location>
        <begin position="397"/>
        <end position="407"/>
    </location>
</feature>
<gene>
    <name evidence="6" type="ORF">EHS25_002693</name>
</gene>
<name>A0A427YCZ5_9TREE</name>
<organism evidence="6 7">
    <name type="scientific">Saitozyma podzolica</name>
    <dbReference type="NCBI Taxonomy" id="1890683"/>
    <lineage>
        <taxon>Eukaryota</taxon>
        <taxon>Fungi</taxon>
        <taxon>Dikarya</taxon>
        <taxon>Basidiomycota</taxon>
        <taxon>Agaricomycotina</taxon>
        <taxon>Tremellomycetes</taxon>
        <taxon>Tremellales</taxon>
        <taxon>Trimorphomycetaceae</taxon>
        <taxon>Saitozyma</taxon>
    </lineage>
</organism>
<evidence type="ECO:0000256" key="4">
    <source>
        <dbReference type="SAM" id="MobiDB-lite"/>
    </source>
</evidence>
<dbReference type="Gene3D" id="3.40.50.1820">
    <property type="entry name" value="alpha/beta hydrolase"/>
    <property type="match status" value="2"/>
</dbReference>
<comment type="similarity">
    <text evidence="1">Belongs to the 'GDXG' lipolytic enzyme family.</text>
</comment>
<feature type="compositionally biased region" description="Basic and acidic residues" evidence="4">
    <location>
        <begin position="927"/>
        <end position="945"/>
    </location>
</feature>
<dbReference type="InterPro" id="IPR013094">
    <property type="entry name" value="AB_hydrolase_3"/>
</dbReference>
<dbReference type="PROSITE" id="PS01173">
    <property type="entry name" value="LIPASE_GDXG_HIS"/>
    <property type="match status" value="1"/>
</dbReference>
<keyword evidence="7" id="KW-1185">Reference proteome</keyword>
<feature type="compositionally biased region" description="Basic and acidic residues" evidence="4">
    <location>
        <begin position="419"/>
        <end position="428"/>
    </location>
</feature>
<feature type="compositionally biased region" description="Polar residues" evidence="4">
    <location>
        <begin position="748"/>
        <end position="770"/>
    </location>
</feature>
<evidence type="ECO:0000256" key="3">
    <source>
        <dbReference type="PROSITE-ProRule" id="PRU10038"/>
    </source>
</evidence>
<feature type="region of interest" description="Disordered" evidence="4">
    <location>
        <begin position="657"/>
        <end position="689"/>
    </location>
</feature>
<dbReference type="AlphaFoldDB" id="A0A427YCZ5"/>
<feature type="region of interest" description="Disordered" evidence="4">
    <location>
        <begin position="923"/>
        <end position="945"/>
    </location>
</feature>
<feature type="compositionally biased region" description="Basic residues" evidence="4">
    <location>
        <begin position="1051"/>
        <end position="1065"/>
    </location>
</feature>
<evidence type="ECO:0000259" key="5">
    <source>
        <dbReference type="Pfam" id="PF07859"/>
    </source>
</evidence>
<feature type="compositionally biased region" description="Basic and acidic residues" evidence="4">
    <location>
        <begin position="384"/>
        <end position="396"/>
    </location>
</feature>
<evidence type="ECO:0000256" key="1">
    <source>
        <dbReference type="ARBA" id="ARBA00010515"/>
    </source>
</evidence>
<evidence type="ECO:0000313" key="7">
    <source>
        <dbReference type="Proteomes" id="UP000279259"/>
    </source>
</evidence>
<evidence type="ECO:0000256" key="2">
    <source>
        <dbReference type="ARBA" id="ARBA00022801"/>
    </source>
</evidence>
<comment type="caution">
    <text evidence="6">The sequence shown here is derived from an EMBL/GenBank/DDBJ whole genome shotgun (WGS) entry which is preliminary data.</text>
</comment>
<dbReference type="Pfam" id="PF07859">
    <property type="entry name" value="Abhydrolase_3"/>
    <property type="match status" value="1"/>
</dbReference>
<feature type="compositionally biased region" description="Basic and acidic residues" evidence="4">
    <location>
        <begin position="439"/>
        <end position="463"/>
    </location>
</feature>
<feature type="compositionally biased region" description="Basic and acidic residues" evidence="4">
    <location>
        <begin position="986"/>
        <end position="1034"/>
    </location>
</feature>
<feature type="region of interest" description="Disordered" evidence="4">
    <location>
        <begin position="703"/>
        <end position="824"/>
    </location>
</feature>
<dbReference type="STRING" id="1890683.A0A427YCZ5"/>
<dbReference type="InterPro" id="IPR029058">
    <property type="entry name" value="AB_hydrolase_fold"/>
</dbReference>
<feature type="compositionally biased region" description="Basic and acidic residues" evidence="4">
    <location>
        <begin position="1070"/>
        <end position="1082"/>
    </location>
</feature>
<dbReference type="InterPro" id="IPR002168">
    <property type="entry name" value="Lipase_GDXG_HIS_AS"/>
</dbReference>
<feature type="compositionally biased region" description="Gly residues" evidence="4">
    <location>
        <begin position="784"/>
        <end position="793"/>
    </location>
</feature>
<dbReference type="InterPro" id="IPR050300">
    <property type="entry name" value="GDXG_lipolytic_enzyme"/>
</dbReference>
<feature type="domain" description="Alpha/beta hydrolase fold-3" evidence="5">
    <location>
        <begin position="214"/>
        <end position="337"/>
    </location>
</feature>
<reference evidence="6 7" key="1">
    <citation type="submission" date="2018-11" db="EMBL/GenBank/DDBJ databases">
        <title>Genome sequence of Saitozyma podzolica DSM 27192.</title>
        <authorList>
            <person name="Aliyu H."/>
            <person name="Gorte O."/>
            <person name="Ochsenreither K."/>
        </authorList>
    </citation>
    <scope>NUCLEOTIDE SEQUENCE [LARGE SCALE GENOMIC DNA]</scope>
    <source>
        <strain evidence="6 7">DSM 27192</strain>
    </source>
</reference>
<dbReference type="EMBL" id="RSCD01000015">
    <property type="protein sequence ID" value="RSH89031.1"/>
    <property type="molecule type" value="Genomic_DNA"/>
</dbReference>
<feature type="region of interest" description="Disordered" evidence="4">
    <location>
        <begin position="986"/>
        <end position="1082"/>
    </location>
</feature>
<dbReference type="SUPFAM" id="SSF53474">
    <property type="entry name" value="alpha/beta-Hydrolases"/>
    <property type="match status" value="1"/>
</dbReference>
<proteinExistence type="inferred from homology"/>
<keyword evidence="2" id="KW-0378">Hydrolase</keyword>
<feature type="region of interest" description="Disordered" evidence="4">
    <location>
        <begin position="384"/>
        <end position="467"/>
    </location>
</feature>
<dbReference type="Proteomes" id="UP000279259">
    <property type="component" value="Unassembled WGS sequence"/>
</dbReference>
<feature type="compositionally biased region" description="Polar residues" evidence="4">
    <location>
        <begin position="727"/>
        <end position="736"/>
    </location>
</feature>
<accession>A0A427YCZ5</accession>
<dbReference type="PANTHER" id="PTHR48081">
    <property type="entry name" value="AB HYDROLASE SUPERFAMILY PROTEIN C4A8.06C"/>
    <property type="match status" value="1"/>
</dbReference>
<dbReference type="InterPro" id="IPR033140">
    <property type="entry name" value="Lipase_GDXG_put_SER_AS"/>
</dbReference>
<dbReference type="GO" id="GO:0016787">
    <property type="term" value="F:hydrolase activity"/>
    <property type="evidence" value="ECO:0007669"/>
    <property type="project" value="UniProtKB-KW"/>
</dbReference>
<feature type="active site" evidence="3">
    <location>
        <position position="295"/>
    </location>
</feature>
<dbReference type="PROSITE" id="PS01174">
    <property type="entry name" value="LIPASE_GDXG_SER"/>
    <property type="match status" value="1"/>
</dbReference>
<protein>
    <recommendedName>
        <fullName evidence="5">Alpha/beta hydrolase fold-3 domain-containing protein</fullName>
    </recommendedName>
</protein>